<evidence type="ECO:0000256" key="2">
    <source>
        <dbReference type="ARBA" id="ARBA00007663"/>
    </source>
</evidence>
<dbReference type="GO" id="GO:0005737">
    <property type="term" value="C:cytoplasm"/>
    <property type="evidence" value="ECO:0007669"/>
    <property type="project" value="UniProtKB-SubCell"/>
</dbReference>
<keyword evidence="5 13" id="KW-0808">Transferase</keyword>
<keyword evidence="9" id="KW-0067">ATP-binding</keyword>
<gene>
    <name evidence="13" type="ORF">N2K84_02260</name>
</gene>
<evidence type="ECO:0000256" key="5">
    <source>
        <dbReference type="ARBA" id="ARBA00022679"/>
    </source>
</evidence>
<evidence type="ECO:0000313" key="14">
    <source>
        <dbReference type="Proteomes" id="UP001163821"/>
    </source>
</evidence>
<comment type="catalytic activity">
    <reaction evidence="11">
        <text>L-threonine + hydrogencarbonate + ATP = L-threonylcarbamoyladenylate + diphosphate + H2O</text>
        <dbReference type="Rhea" id="RHEA:36407"/>
        <dbReference type="ChEBI" id="CHEBI:15377"/>
        <dbReference type="ChEBI" id="CHEBI:17544"/>
        <dbReference type="ChEBI" id="CHEBI:30616"/>
        <dbReference type="ChEBI" id="CHEBI:33019"/>
        <dbReference type="ChEBI" id="CHEBI:57926"/>
        <dbReference type="ChEBI" id="CHEBI:73682"/>
        <dbReference type="EC" id="2.7.7.87"/>
    </reaction>
</comment>
<dbReference type="InterPro" id="IPR017945">
    <property type="entry name" value="DHBP_synth_RibB-like_a/b_dom"/>
</dbReference>
<keyword evidence="8" id="KW-0547">Nucleotide-binding</keyword>
<comment type="similarity">
    <text evidence="2">Belongs to the SUA5 family.</text>
</comment>
<evidence type="ECO:0000313" key="13">
    <source>
        <dbReference type="EMBL" id="MCW0481534.1"/>
    </source>
</evidence>
<evidence type="ECO:0000256" key="9">
    <source>
        <dbReference type="ARBA" id="ARBA00022840"/>
    </source>
</evidence>
<comment type="subcellular location">
    <subcellularLocation>
        <location evidence="1">Cytoplasm</location>
    </subcellularLocation>
</comment>
<evidence type="ECO:0000256" key="6">
    <source>
        <dbReference type="ARBA" id="ARBA00022694"/>
    </source>
</evidence>
<keyword evidence="14" id="KW-1185">Reference proteome</keyword>
<dbReference type="SUPFAM" id="SSF55821">
    <property type="entry name" value="YrdC/RibB"/>
    <property type="match status" value="1"/>
</dbReference>
<evidence type="ECO:0000256" key="7">
    <source>
        <dbReference type="ARBA" id="ARBA00022695"/>
    </source>
</evidence>
<dbReference type="EC" id="2.7.7.87" evidence="3"/>
<evidence type="ECO:0000256" key="4">
    <source>
        <dbReference type="ARBA" id="ARBA00022490"/>
    </source>
</evidence>
<reference evidence="13" key="1">
    <citation type="submission" date="2022-10" db="EMBL/GenBank/DDBJ databases">
        <title>Gaoshiqiia sediminis gen. nov., sp. nov., isolated from coastal sediment.</title>
        <authorList>
            <person name="Yu W.X."/>
            <person name="Mu D.S."/>
            <person name="Du J.Z."/>
            <person name="Liang Y.Q."/>
        </authorList>
    </citation>
    <scope>NUCLEOTIDE SEQUENCE</scope>
    <source>
        <strain evidence="13">A06</strain>
    </source>
</reference>
<evidence type="ECO:0000259" key="12">
    <source>
        <dbReference type="PROSITE" id="PS51163"/>
    </source>
</evidence>
<dbReference type="GO" id="GO:0061710">
    <property type="term" value="F:L-threonylcarbamoyladenylate synthase"/>
    <property type="evidence" value="ECO:0007669"/>
    <property type="project" value="UniProtKB-EC"/>
</dbReference>
<dbReference type="AlphaFoldDB" id="A0AA42C5G5"/>
<proteinExistence type="inferred from homology"/>
<dbReference type="NCBIfam" id="TIGR00057">
    <property type="entry name" value="L-threonylcarbamoyladenylate synthase"/>
    <property type="match status" value="1"/>
</dbReference>
<dbReference type="Pfam" id="PF01300">
    <property type="entry name" value="Sua5_yciO_yrdC"/>
    <property type="match status" value="1"/>
</dbReference>
<comment type="caution">
    <text evidence="13">The sequence shown here is derived from an EMBL/GenBank/DDBJ whole genome shotgun (WGS) entry which is preliminary data.</text>
</comment>
<evidence type="ECO:0000256" key="8">
    <source>
        <dbReference type="ARBA" id="ARBA00022741"/>
    </source>
</evidence>
<dbReference type="PROSITE" id="PS51163">
    <property type="entry name" value="YRDC"/>
    <property type="match status" value="1"/>
</dbReference>
<sequence>MHDDIKNALEVLKNGGVILYPTDTVWGLGCDATNEAAVKRVFEIKRRAGSKSMLVLMENVNLLDRYVVEVPEIAYSLIEVTDKPMTIIYPEAKNLAKNLVAEDGSIGIRITEENFTRQLIQRFKKPIVSTSANICGEASPATFADISDELKAAVDYVVTYRQEDPTPGTPSSIIKLGVGGEIQILRE</sequence>
<protein>
    <recommendedName>
        <fullName evidence="10">L-threonylcarbamoyladenylate synthase</fullName>
        <ecNumber evidence="3">2.7.7.87</ecNumber>
    </recommendedName>
    <alternativeName>
        <fullName evidence="10">L-threonylcarbamoyladenylate synthase</fullName>
    </alternativeName>
</protein>
<organism evidence="13 14">
    <name type="scientific">Gaoshiqia sediminis</name>
    <dbReference type="NCBI Taxonomy" id="2986998"/>
    <lineage>
        <taxon>Bacteria</taxon>
        <taxon>Pseudomonadati</taxon>
        <taxon>Bacteroidota</taxon>
        <taxon>Bacteroidia</taxon>
        <taxon>Marinilabiliales</taxon>
        <taxon>Prolixibacteraceae</taxon>
        <taxon>Gaoshiqia</taxon>
    </lineage>
</organism>
<dbReference type="PANTHER" id="PTHR17490:SF16">
    <property type="entry name" value="THREONYLCARBAMOYL-AMP SYNTHASE"/>
    <property type="match status" value="1"/>
</dbReference>
<dbReference type="GO" id="GO:0006450">
    <property type="term" value="P:regulation of translational fidelity"/>
    <property type="evidence" value="ECO:0007669"/>
    <property type="project" value="TreeGrafter"/>
</dbReference>
<evidence type="ECO:0000256" key="11">
    <source>
        <dbReference type="ARBA" id="ARBA00048366"/>
    </source>
</evidence>
<dbReference type="Gene3D" id="3.90.870.10">
    <property type="entry name" value="DHBP synthase"/>
    <property type="match status" value="1"/>
</dbReference>
<dbReference type="Proteomes" id="UP001163821">
    <property type="component" value="Unassembled WGS sequence"/>
</dbReference>
<dbReference type="EMBL" id="JAPAAF010000002">
    <property type="protein sequence ID" value="MCW0481534.1"/>
    <property type="molecule type" value="Genomic_DNA"/>
</dbReference>
<keyword evidence="7 13" id="KW-0548">Nucleotidyltransferase</keyword>
<dbReference type="RefSeq" id="WP_282590144.1">
    <property type="nucleotide sequence ID" value="NZ_JAPAAF010000002.1"/>
</dbReference>
<evidence type="ECO:0000256" key="1">
    <source>
        <dbReference type="ARBA" id="ARBA00004496"/>
    </source>
</evidence>
<keyword evidence="4" id="KW-0963">Cytoplasm</keyword>
<dbReference type="GO" id="GO:0008033">
    <property type="term" value="P:tRNA processing"/>
    <property type="evidence" value="ECO:0007669"/>
    <property type="project" value="UniProtKB-KW"/>
</dbReference>
<accession>A0AA42C5G5</accession>
<dbReference type="GO" id="GO:0000049">
    <property type="term" value="F:tRNA binding"/>
    <property type="evidence" value="ECO:0007669"/>
    <property type="project" value="TreeGrafter"/>
</dbReference>
<dbReference type="GO" id="GO:0005524">
    <property type="term" value="F:ATP binding"/>
    <property type="evidence" value="ECO:0007669"/>
    <property type="project" value="UniProtKB-KW"/>
</dbReference>
<dbReference type="InterPro" id="IPR050156">
    <property type="entry name" value="TC-AMP_synthase_SUA5"/>
</dbReference>
<dbReference type="InterPro" id="IPR006070">
    <property type="entry name" value="Sua5-like_dom"/>
</dbReference>
<dbReference type="PANTHER" id="PTHR17490">
    <property type="entry name" value="SUA5"/>
    <property type="match status" value="1"/>
</dbReference>
<evidence type="ECO:0000256" key="10">
    <source>
        <dbReference type="ARBA" id="ARBA00029774"/>
    </source>
</evidence>
<feature type="domain" description="YrdC-like" evidence="12">
    <location>
        <begin position="2"/>
        <end position="187"/>
    </location>
</feature>
<evidence type="ECO:0000256" key="3">
    <source>
        <dbReference type="ARBA" id="ARBA00012584"/>
    </source>
</evidence>
<dbReference type="GO" id="GO:0003725">
    <property type="term" value="F:double-stranded RNA binding"/>
    <property type="evidence" value="ECO:0007669"/>
    <property type="project" value="InterPro"/>
</dbReference>
<name>A0AA42C5G5_9BACT</name>
<keyword evidence="6" id="KW-0819">tRNA processing</keyword>